<dbReference type="AlphaFoldDB" id="A0A1B9XWL9"/>
<gene>
    <name evidence="3" type="ORF">BA195_13300</name>
</gene>
<accession>A0A1B9XWL9</accession>
<proteinExistence type="predicted"/>
<evidence type="ECO:0000313" key="3">
    <source>
        <dbReference type="EMBL" id="OCK41954.1"/>
    </source>
</evidence>
<sequence length="131" mass="15952">MNKFIFINILLLFLSLNIFAQKKQNTEQITDKQLEKIQKKLKLDNIQLLMVKDILIKYGKEKKEIKVQEIPDQEKKARIQEINLKQQKELYKFINSKQLDELKKIMTEHKKEFRKNHPSRKGNRNRRRNSF</sequence>
<evidence type="ECO:0000256" key="1">
    <source>
        <dbReference type="SAM" id="MobiDB-lite"/>
    </source>
</evidence>
<name>A0A1B9XWL9_9FLAO</name>
<reference evidence="3 4" key="1">
    <citation type="submission" date="2016-06" db="EMBL/GenBank/DDBJ databases">
        <title>Draft Genome Sequence of Tenacibaculum soleae UCD-KL19.</title>
        <authorList>
            <person name="Eisen J.A."/>
            <person name="Coil D.A."/>
            <person name="Lujan K.M."/>
        </authorList>
    </citation>
    <scope>NUCLEOTIDE SEQUENCE [LARGE SCALE GENOMIC DNA]</scope>
    <source>
        <strain evidence="3 4">UCD-KL19</strain>
    </source>
</reference>
<protein>
    <recommendedName>
        <fullName evidence="5">DUF4890 domain-containing protein</fullName>
    </recommendedName>
</protein>
<evidence type="ECO:0000256" key="2">
    <source>
        <dbReference type="SAM" id="SignalP"/>
    </source>
</evidence>
<organism evidence="3 4">
    <name type="scientific">Tenacibaculum soleae</name>
    <dbReference type="NCBI Taxonomy" id="447689"/>
    <lineage>
        <taxon>Bacteria</taxon>
        <taxon>Pseudomonadati</taxon>
        <taxon>Bacteroidota</taxon>
        <taxon>Flavobacteriia</taxon>
        <taxon>Flavobacteriales</taxon>
        <taxon>Flavobacteriaceae</taxon>
        <taxon>Tenacibaculum</taxon>
    </lineage>
</organism>
<evidence type="ECO:0000313" key="4">
    <source>
        <dbReference type="Proteomes" id="UP000093186"/>
    </source>
</evidence>
<evidence type="ECO:0008006" key="5">
    <source>
        <dbReference type="Google" id="ProtNLM"/>
    </source>
</evidence>
<comment type="caution">
    <text evidence="3">The sequence shown here is derived from an EMBL/GenBank/DDBJ whole genome shotgun (WGS) entry which is preliminary data.</text>
</comment>
<dbReference type="EMBL" id="MAKX01000041">
    <property type="protein sequence ID" value="OCK41954.1"/>
    <property type="molecule type" value="Genomic_DNA"/>
</dbReference>
<keyword evidence="4" id="KW-1185">Reference proteome</keyword>
<feature type="signal peptide" evidence="2">
    <location>
        <begin position="1"/>
        <end position="20"/>
    </location>
</feature>
<dbReference type="Proteomes" id="UP000093186">
    <property type="component" value="Unassembled WGS sequence"/>
</dbReference>
<keyword evidence="2" id="KW-0732">Signal</keyword>
<feature type="compositionally biased region" description="Basic residues" evidence="1">
    <location>
        <begin position="112"/>
        <end position="131"/>
    </location>
</feature>
<feature type="region of interest" description="Disordered" evidence="1">
    <location>
        <begin position="108"/>
        <end position="131"/>
    </location>
</feature>
<dbReference type="RefSeq" id="WP_068706387.1">
    <property type="nucleotide sequence ID" value="NZ_JAUOSW010000009.1"/>
</dbReference>
<feature type="chain" id="PRO_5008640012" description="DUF4890 domain-containing protein" evidence="2">
    <location>
        <begin position="21"/>
        <end position="131"/>
    </location>
</feature>
<dbReference type="OrthoDB" id="1522765at2"/>